<dbReference type="SMART" id="SM00645">
    <property type="entry name" value="Pept_C1"/>
    <property type="match status" value="1"/>
</dbReference>
<dbReference type="InterPro" id="IPR000668">
    <property type="entry name" value="Peptidase_C1A_C"/>
</dbReference>
<dbReference type="PANTHER" id="PTHR12411">
    <property type="entry name" value="CYSTEINE PROTEASE FAMILY C1-RELATED"/>
    <property type="match status" value="1"/>
</dbReference>
<comment type="caution">
    <text evidence="5">The sequence shown here is derived from an EMBL/GenBank/DDBJ whole genome shotgun (WGS) entry which is preliminary data.</text>
</comment>
<gene>
    <name evidence="5" type="ORF">L0P57_13260</name>
</gene>
<dbReference type="InterPro" id="IPR040528">
    <property type="entry name" value="Lectin-like"/>
</dbReference>
<organism evidence="5 6">
    <name type="scientific">Anaeromassilibacillus senegalensis</name>
    <dbReference type="NCBI Taxonomy" id="1673717"/>
    <lineage>
        <taxon>Bacteria</taxon>
        <taxon>Bacillati</taxon>
        <taxon>Bacillota</taxon>
        <taxon>Clostridia</taxon>
        <taxon>Eubacteriales</taxon>
        <taxon>Acutalibacteraceae</taxon>
        <taxon>Anaeromassilibacillus</taxon>
    </lineage>
</organism>
<dbReference type="Gene3D" id="3.90.70.10">
    <property type="entry name" value="Cysteine proteinases"/>
    <property type="match status" value="1"/>
</dbReference>
<dbReference type="Proteomes" id="UP001298681">
    <property type="component" value="Unassembled WGS sequence"/>
</dbReference>
<comment type="similarity">
    <text evidence="1">Belongs to the peptidase C1 family.</text>
</comment>
<reference evidence="5 6" key="1">
    <citation type="submission" date="2022-01" db="EMBL/GenBank/DDBJ databases">
        <title>Collection of gut derived symbiotic bacterial strains cultured from healthy donors.</title>
        <authorList>
            <person name="Lin H."/>
            <person name="Kohout C."/>
            <person name="Waligurski E."/>
            <person name="Pamer E.G."/>
        </authorList>
    </citation>
    <scope>NUCLEOTIDE SEQUENCE [LARGE SCALE GENOMIC DNA]</scope>
    <source>
        <strain evidence="5 6">DFI.7.58</strain>
    </source>
</reference>
<evidence type="ECO:0000259" key="4">
    <source>
        <dbReference type="SMART" id="SM00645"/>
    </source>
</evidence>
<dbReference type="Pfam" id="PF07554">
    <property type="entry name" value="FIVAR"/>
    <property type="match status" value="3"/>
</dbReference>
<dbReference type="Gene3D" id="1.20.1270.90">
    <property type="entry name" value="AF1782-like"/>
    <property type="match status" value="2"/>
</dbReference>
<dbReference type="Gene3D" id="1.20.1270.70">
    <property type="entry name" value="Designed single chain three-helix bundle"/>
    <property type="match status" value="1"/>
</dbReference>
<keyword evidence="6" id="KW-1185">Reference proteome</keyword>
<evidence type="ECO:0000313" key="5">
    <source>
        <dbReference type="EMBL" id="MCG4611898.1"/>
    </source>
</evidence>
<dbReference type="SUPFAM" id="SSF54001">
    <property type="entry name" value="Cysteine proteinases"/>
    <property type="match status" value="1"/>
</dbReference>
<dbReference type="CDD" id="cd02619">
    <property type="entry name" value="Peptidase_C1"/>
    <property type="match status" value="1"/>
</dbReference>
<feature type="region of interest" description="Disordered" evidence="2">
    <location>
        <begin position="937"/>
        <end position="959"/>
    </location>
</feature>
<dbReference type="InterPro" id="IPR038765">
    <property type="entry name" value="Papain-like_cys_pep_sf"/>
</dbReference>
<evidence type="ECO:0000256" key="3">
    <source>
        <dbReference type="SAM" id="SignalP"/>
    </source>
</evidence>
<protein>
    <submittedName>
        <fullName evidence="5">Lectin like domain-containing protein</fullName>
    </submittedName>
</protein>
<name>A0ABS9MMY4_9FIRM</name>
<feature type="signal peptide" evidence="3">
    <location>
        <begin position="1"/>
        <end position="22"/>
    </location>
</feature>
<feature type="chain" id="PRO_5046269754" evidence="3">
    <location>
        <begin position="23"/>
        <end position="1070"/>
    </location>
</feature>
<sequence>MKSANKVLSVLLACSMLGASFAGTTAAAASKGPEEGAVMGKTMSSYVSPNMDLSYMQNAAPSARTMLRARAATDELPAAYNAVEAGTVTAEVRNQGGWGTCWAFSGTGAMASNLFDEMGEDAPVFSPIHLAYFAYHGRANPDDPADGTDGDSYRPFEYNESDVDVKFQEYRLGGNTFIATSTLARGVGPVLEETLPYPESTGSAEADKYEDLDPSIQFDQEYRLEETNYLPTRDADGNLDGTAVKKALLAGGSLGISYNSRAYNYVDYNGTPVKTQFGGPNFGDCNHAVQIVGWDDNIPKELFSSGYGTPEHDGAWLIRNSWGRDQYDGLFYMSYDEGSITEVMQYVLDTTPDSAEAYDHLYQYDGTGWSMSVGGEEMNAPVSMANVFTATSDETLKAVSFYTTDANAQYSIQVYTQLPEDGGSPIGEAKAYKEPITGTEAYPGYHTIYLDEDQWVNLAEGEKYSIVVTMENPLGRAFPVATEMNGNFDNVRCVANIEEGESFVNVNGEDWLDLEEVGTNYTAHVKRVAGSSSAEDLQDKPGTSGVNIQVAGDFDGDMWGALGNVCLKAFTTEGNEEGAITPAAGKTLSVVYTPAVTMEVDGYAEAILDATGAYMGSVVPGEEITLSFAPAYDGREIAGVSVNGEAQDDYEKDLYTYAVTMGDEDQMLDFDFTIVNKLTLNATLEIAKELQGSDEYNAALSDVREAIDAAIANAEEVAESATADQATIDNAWSELLNAIQYLQFKNGDMTFLKLLLDTCDSLDQASYTSASWEALMAVKEEAQAMYDAQDSLQEDIDAMADELVNALNNLELGADLGSLLHLIEVADTYEASEYIQNDAWDTFVDVLAEAKELVAQEDPSQADVETMTSRLSVAMAEIRLIPDKSKLEDLIAETADSTDATVKALRTQAIALLANDLATQEEVDALVEELEVAIENAGKPSGGNSSSGNKGSSSSNTSAGNVYAGEGTAVVTSSASVVTAAKSVVSDTTVNFTLKRGSAYCFKMTVVNGSTATPNFTVGNGSVLKTQYVAKVGNDYYFRVYAIGTPGQSTGVYTQMPGEAPVLQCAVTIG</sequence>
<accession>A0ABS9MMY4</accession>
<dbReference type="Pfam" id="PF00112">
    <property type="entry name" value="Peptidase_C1"/>
    <property type="match status" value="1"/>
</dbReference>
<evidence type="ECO:0000256" key="1">
    <source>
        <dbReference type="ARBA" id="ARBA00008455"/>
    </source>
</evidence>
<dbReference type="InterPro" id="IPR013128">
    <property type="entry name" value="Peptidase_C1A"/>
</dbReference>
<dbReference type="Pfam" id="PF18560">
    <property type="entry name" value="Lectin_like"/>
    <property type="match status" value="1"/>
</dbReference>
<evidence type="ECO:0000313" key="6">
    <source>
        <dbReference type="Proteomes" id="UP001298681"/>
    </source>
</evidence>
<proteinExistence type="inferred from homology"/>
<dbReference type="InterPro" id="IPR000169">
    <property type="entry name" value="Pept_cys_AS"/>
</dbReference>
<evidence type="ECO:0000256" key="2">
    <source>
        <dbReference type="SAM" id="MobiDB-lite"/>
    </source>
</evidence>
<dbReference type="PROSITE" id="PS00139">
    <property type="entry name" value="THIOL_PROTEASE_CYS"/>
    <property type="match status" value="1"/>
</dbReference>
<feature type="domain" description="Peptidase C1A papain C-terminal" evidence="4">
    <location>
        <begin position="76"/>
        <end position="348"/>
    </location>
</feature>
<keyword evidence="3" id="KW-0732">Signal</keyword>
<dbReference type="EMBL" id="JAKNHQ010000026">
    <property type="protein sequence ID" value="MCG4611898.1"/>
    <property type="molecule type" value="Genomic_DNA"/>
</dbReference>
<dbReference type="RefSeq" id="WP_237967176.1">
    <property type="nucleotide sequence ID" value="NZ_JAKNHQ010000026.1"/>
</dbReference>